<keyword evidence="2" id="KW-1185">Reference proteome</keyword>
<accession>A0A4C1T5G6</accession>
<organism evidence="1 2">
    <name type="scientific">Eumeta variegata</name>
    <name type="common">Bagworm moth</name>
    <name type="synonym">Eumeta japonica</name>
    <dbReference type="NCBI Taxonomy" id="151549"/>
    <lineage>
        <taxon>Eukaryota</taxon>
        <taxon>Metazoa</taxon>
        <taxon>Ecdysozoa</taxon>
        <taxon>Arthropoda</taxon>
        <taxon>Hexapoda</taxon>
        <taxon>Insecta</taxon>
        <taxon>Pterygota</taxon>
        <taxon>Neoptera</taxon>
        <taxon>Endopterygota</taxon>
        <taxon>Lepidoptera</taxon>
        <taxon>Glossata</taxon>
        <taxon>Ditrysia</taxon>
        <taxon>Tineoidea</taxon>
        <taxon>Psychidae</taxon>
        <taxon>Oiketicinae</taxon>
        <taxon>Eumeta</taxon>
    </lineage>
</organism>
<evidence type="ECO:0000313" key="2">
    <source>
        <dbReference type="Proteomes" id="UP000299102"/>
    </source>
</evidence>
<reference evidence="1 2" key="1">
    <citation type="journal article" date="2019" name="Commun. Biol.">
        <title>The bagworm genome reveals a unique fibroin gene that provides high tensile strength.</title>
        <authorList>
            <person name="Kono N."/>
            <person name="Nakamura H."/>
            <person name="Ohtoshi R."/>
            <person name="Tomita M."/>
            <person name="Numata K."/>
            <person name="Arakawa K."/>
        </authorList>
    </citation>
    <scope>NUCLEOTIDE SEQUENCE [LARGE SCALE GENOMIC DNA]</scope>
</reference>
<gene>
    <name evidence="1" type="ORF">EVAR_76473_1</name>
</gene>
<dbReference type="EMBL" id="BGZK01000036">
    <property type="protein sequence ID" value="GBP09435.1"/>
    <property type="molecule type" value="Genomic_DNA"/>
</dbReference>
<dbReference type="AlphaFoldDB" id="A0A4C1T5G6"/>
<comment type="caution">
    <text evidence="1">The sequence shown here is derived from an EMBL/GenBank/DDBJ whole genome shotgun (WGS) entry which is preliminary data.</text>
</comment>
<protein>
    <submittedName>
        <fullName evidence="1">Uncharacterized protein</fullName>
    </submittedName>
</protein>
<proteinExistence type="predicted"/>
<evidence type="ECO:0000313" key="1">
    <source>
        <dbReference type="EMBL" id="GBP09435.1"/>
    </source>
</evidence>
<name>A0A4C1T5G6_EUMVA</name>
<sequence>MEELQPKAAHGPGAGRGRRSCYPVILVRVTIAVTTFKINGPVFAIRASPPHPGPSASRGNSIIFNECTPESISSPSKVECQPLIVESSFLVSTYYRELNADHELLRNHLRGAEQRFSQIRVSSFTDENGTRTCPLPKALASRNARLGDAMKY</sequence>
<dbReference type="Proteomes" id="UP000299102">
    <property type="component" value="Unassembled WGS sequence"/>
</dbReference>